<dbReference type="EMBL" id="WHOC01000048">
    <property type="protein sequence ID" value="NOU86108.1"/>
    <property type="molecule type" value="Genomic_DNA"/>
</dbReference>
<evidence type="ECO:0000256" key="9">
    <source>
        <dbReference type="ARBA" id="ARBA00022840"/>
    </source>
</evidence>
<dbReference type="SMART" id="SM00387">
    <property type="entry name" value="HATPase_c"/>
    <property type="match status" value="1"/>
</dbReference>
<dbReference type="InterPro" id="IPR050640">
    <property type="entry name" value="Bact_2-comp_sensor_kinase"/>
</dbReference>
<dbReference type="Pfam" id="PF00672">
    <property type="entry name" value="HAMP"/>
    <property type="match status" value="1"/>
</dbReference>
<keyword evidence="11 12" id="KW-0472">Membrane</keyword>
<evidence type="ECO:0000259" key="13">
    <source>
        <dbReference type="PROSITE" id="PS50109"/>
    </source>
</evidence>
<protein>
    <recommendedName>
        <fullName evidence="3">histidine kinase</fullName>
        <ecNumber evidence="3">2.7.13.3</ecNumber>
    </recommendedName>
</protein>
<keyword evidence="8" id="KW-0418">Kinase</keyword>
<feature type="transmembrane region" description="Helical" evidence="12">
    <location>
        <begin position="301"/>
        <end position="323"/>
    </location>
</feature>
<dbReference type="PANTHER" id="PTHR34220">
    <property type="entry name" value="SENSOR HISTIDINE KINASE YPDA"/>
    <property type="match status" value="1"/>
</dbReference>
<dbReference type="PROSITE" id="PS50109">
    <property type="entry name" value="HIS_KIN"/>
    <property type="match status" value="1"/>
</dbReference>
<name>A0ABX1Z2F1_9BACL</name>
<dbReference type="PROSITE" id="PS50885">
    <property type="entry name" value="HAMP"/>
    <property type="match status" value="1"/>
</dbReference>
<gene>
    <name evidence="15" type="ORF">GC102_10010</name>
</gene>
<dbReference type="Pfam" id="PF02518">
    <property type="entry name" value="HATPase_c"/>
    <property type="match status" value="1"/>
</dbReference>
<dbReference type="SUPFAM" id="SSF158472">
    <property type="entry name" value="HAMP domain-like"/>
    <property type="match status" value="1"/>
</dbReference>
<reference evidence="15 16" key="1">
    <citation type="submission" date="2019-10" db="EMBL/GenBank/DDBJ databases">
        <title>Description of Paenibacillus choica sp. nov.</title>
        <authorList>
            <person name="Carlier A."/>
            <person name="Qi S."/>
        </authorList>
    </citation>
    <scope>NUCLEOTIDE SEQUENCE [LARGE SCALE GENOMIC DNA]</scope>
    <source>
        <strain evidence="15 16">LMG 31460</strain>
    </source>
</reference>
<evidence type="ECO:0000256" key="11">
    <source>
        <dbReference type="ARBA" id="ARBA00023136"/>
    </source>
</evidence>
<evidence type="ECO:0000259" key="14">
    <source>
        <dbReference type="PROSITE" id="PS50885"/>
    </source>
</evidence>
<keyword evidence="4" id="KW-1003">Cell membrane</keyword>
<dbReference type="CDD" id="cd06225">
    <property type="entry name" value="HAMP"/>
    <property type="match status" value="1"/>
</dbReference>
<evidence type="ECO:0000313" key="15">
    <source>
        <dbReference type="EMBL" id="NOU86108.1"/>
    </source>
</evidence>
<keyword evidence="5" id="KW-0597">Phosphoprotein</keyword>
<dbReference type="InterPro" id="IPR003594">
    <property type="entry name" value="HATPase_dom"/>
</dbReference>
<keyword evidence="16" id="KW-1185">Reference proteome</keyword>
<dbReference type="SUPFAM" id="SSF55874">
    <property type="entry name" value="ATPase domain of HSP90 chaperone/DNA topoisomerase II/histidine kinase"/>
    <property type="match status" value="1"/>
</dbReference>
<dbReference type="Pfam" id="PF06580">
    <property type="entry name" value="His_kinase"/>
    <property type="match status" value="1"/>
</dbReference>
<comment type="subcellular location">
    <subcellularLocation>
        <location evidence="2">Cell membrane</location>
        <topology evidence="2">Multi-pass membrane protein</topology>
    </subcellularLocation>
</comment>
<feature type="transmembrane region" description="Helical" evidence="12">
    <location>
        <begin position="21"/>
        <end position="40"/>
    </location>
</feature>
<evidence type="ECO:0000313" key="16">
    <source>
        <dbReference type="Proteomes" id="UP000658690"/>
    </source>
</evidence>
<keyword evidence="10" id="KW-0902">Two-component regulatory system</keyword>
<dbReference type="Gene3D" id="1.10.287.130">
    <property type="match status" value="1"/>
</dbReference>
<keyword evidence="7" id="KW-0547">Nucleotide-binding</keyword>
<evidence type="ECO:0000256" key="6">
    <source>
        <dbReference type="ARBA" id="ARBA00022679"/>
    </source>
</evidence>
<evidence type="ECO:0000256" key="10">
    <source>
        <dbReference type="ARBA" id="ARBA00023012"/>
    </source>
</evidence>
<organism evidence="15 16">
    <name type="scientific">Paenibacillus germinis</name>
    <dbReference type="NCBI Taxonomy" id="2654979"/>
    <lineage>
        <taxon>Bacteria</taxon>
        <taxon>Bacillati</taxon>
        <taxon>Bacillota</taxon>
        <taxon>Bacilli</taxon>
        <taxon>Bacillales</taxon>
        <taxon>Paenibacillaceae</taxon>
        <taxon>Paenibacillus</taxon>
    </lineage>
</organism>
<dbReference type="SMART" id="SM00304">
    <property type="entry name" value="HAMP"/>
    <property type="match status" value="1"/>
</dbReference>
<dbReference type="PRINTS" id="PR00344">
    <property type="entry name" value="BCTRLSENSOR"/>
</dbReference>
<dbReference type="InterPro" id="IPR003660">
    <property type="entry name" value="HAMP_dom"/>
</dbReference>
<keyword evidence="12" id="KW-0812">Transmembrane</keyword>
<keyword evidence="6" id="KW-0808">Transferase</keyword>
<dbReference type="InterPro" id="IPR005467">
    <property type="entry name" value="His_kinase_dom"/>
</dbReference>
<keyword evidence="12" id="KW-1133">Transmembrane helix</keyword>
<evidence type="ECO:0000256" key="8">
    <source>
        <dbReference type="ARBA" id="ARBA00022777"/>
    </source>
</evidence>
<evidence type="ECO:0000256" key="7">
    <source>
        <dbReference type="ARBA" id="ARBA00022741"/>
    </source>
</evidence>
<comment type="catalytic activity">
    <reaction evidence="1">
        <text>ATP + protein L-histidine = ADP + protein N-phospho-L-histidine.</text>
        <dbReference type="EC" id="2.7.13.3"/>
    </reaction>
</comment>
<dbReference type="InterPro" id="IPR036890">
    <property type="entry name" value="HATPase_C_sf"/>
</dbReference>
<evidence type="ECO:0000256" key="12">
    <source>
        <dbReference type="SAM" id="Phobius"/>
    </source>
</evidence>
<accession>A0ABX1Z2F1</accession>
<keyword evidence="9" id="KW-0067">ATP-binding</keyword>
<dbReference type="Gene3D" id="3.30.565.10">
    <property type="entry name" value="Histidine kinase-like ATPase, C-terminal domain"/>
    <property type="match status" value="1"/>
</dbReference>
<evidence type="ECO:0000256" key="2">
    <source>
        <dbReference type="ARBA" id="ARBA00004651"/>
    </source>
</evidence>
<dbReference type="InterPro" id="IPR004358">
    <property type="entry name" value="Sig_transdc_His_kin-like_C"/>
</dbReference>
<feature type="domain" description="Histidine kinase" evidence="13">
    <location>
        <begin position="484"/>
        <end position="589"/>
    </location>
</feature>
<sequence>MIFTFIQTIRKWLYNAKLRHKIMVTYLLLIMIPLGFYQFIASDKMSAIIINHVTYSAKQGFDQTYSFLSYRVQRIAETTNILVSNTTISDILMDTSITENINRELQDYSNLKQLLRSMQDSLDISRVILYVPKAFIFSNESENFLPLDQTAHSPCFARLNELHAKYLWCSPPELGTHATHDNSSLYVVRSILDPNNYSVPIGQLRVDVQAETLRSMLKKANVVKKSATFLVDQNHQIVLASEPLTLTDFTLPDIASDAVTMNWQSNNNYYLYRQLPSNWGMVTVIPLDEVVQQSHELRNDLLVILLIVSSLAYLLAYLLSFSVTRRISQLTSRLRDVQKGNLIALAQTQGKDEIGELIQTYNYMIEQISSMNKEHYRLGQEVKNAELKALQSQINPHFLYNTLDLINWMADSGLNTDIKKVVKALARFYKVSLSSGKDIISLREELKHVSFYVQIQNIRFENKIDFQIHVPDELLDNAIPKITLQPIVENAILHGILGRTHREGTITISGTRVNDNVHLIIKDDGVGMRANQVEDIMTGTSRSKISGSGYGVKNVIERIRHYFGEPANLTYHSVPGEGTEVEITIPVTSGSEMP</sequence>
<evidence type="ECO:0000256" key="5">
    <source>
        <dbReference type="ARBA" id="ARBA00022553"/>
    </source>
</evidence>
<dbReference type="RefSeq" id="WP_171689402.1">
    <property type="nucleotide sequence ID" value="NZ_WHOC01000048.1"/>
</dbReference>
<comment type="caution">
    <text evidence="15">The sequence shown here is derived from an EMBL/GenBank/DDBJ whole genome shotgun (WGS) entry which is preliminary data.</text>
</comment>
<dbReference type="EC" id="2.7.13.3" evidence="3"/>
<dbReference type="Proteomes" id="UP000658690">
    <property type="component" value="Unassembled WGS sequence"/>
</dbReference>
<proteinExistence type="predicted"/>
<evidence type="ECO:0000256" key="4">
    <source>
        <dbReference type="ARBA" id="ARBA00022475"/>
    </source>
</evidence>
<dbReference type="PANTHER" id="PTHR34220:SF7">
    <property type="entry name" value="SENSOR HISTIDINE KINASE YPDA"/>
    <property type="match status" value="1"/>
</dbReference>
<evidence type="ECO:0000256" key="1">
    <source>
        <dbReference type="ARBA" id="ARBA00000085"/>
    </source>
</evidence>
<dbReference type="Gene3D" id="3.30.450.20">
    <property type="entry name" value="PAS domain"/>
    <property type="match status" value="1"/>
</dbReference>
<feature type="domain" description="HAMP" evidence="14">
    <location>
        <begin position="321"/>
        <end position="373"/>
    </location>
</feature>
<evidence type="ECO:0000256" key="3">
    <source>
        <dbReference type="ARBA" id="ARBA00012438"/>
    </source>
</evidence>
<dbReference type="InterPro" id="IPR010559">
    <property type="entry name" value="Sig_transdc_His_kin_internal"/>
</dbReference>